<organism evidence="1 2">
    <name type="scientific">Pistacia integerrima</name>
    <dbReference type="NCBI Taxonomy" id="434235"/>
    <lineage>
        <taxon>Eukaryota</taxon>
        <taxon>Viridiplantae</taxon>
        <taxon>Streptophyta</taxon>
        <taxon>Embryophyta</taxon>
        <taxon>Tracheophyta</taxon>
        <taxon>Spermatophyta</taxon>
        <taxon>Magnoliopsida</taxon>
        <taxon>eudicotyledons</taxon>
        <taxon>Gunneridae</taxon>
        <taxon>Pentapetalae</taxon>
        <taxon>rosids</taxon>
        <taxon>malvids</taxon>
        <taxon>Sapindales</taxon>
        <taxon>Anacardiaceae</taxon>
        <taxon>Pistacia</taxon>
    </lineage>
</organism>
<protein>
    <submittedName>
        <fullName evidence="1">Uncharacterized protein</fullName>
    </submittedName>
</protein>
<gene>
    <name evidence="1" type="ORF">Pint_24049</name>
</gene>
<comment type="caution">
    <text evidence="1">The sequence shown here is derived from an EMBL/GenBank/DDBJ whole genome shotgun (WGS) entry which is preliminary data.</text>
</comment>
<accession>A0ACC0YMJ2</accession>
<keyword evidence="2" id="KW-1185">Reference proteome</keyword>
<dbReference type="EMBL" id="CM047741">
    <property type="protein sequence ID" value="KAJ0039245.1"/>
    <property type="molecule type" value="Genomic_DNA"/>
</dbReference>
<evidence type="ECO:0000313" key="1">
    <source>
        <dbReference type="EMBL" id="KAJ0039245.1"/>
    </source>
</evidence>
<name>A0ACC0YMJ2_9ROSI</name>
<reference evidence="2" key="1">
    <citation type="journal article" date="2023" name="G3 (Bethesda)">
        <title>Genome assembly and association tests identify interacting loci associated with vigor, precocity, and sex in interspecific pistachio rootstocks.</title>
        <authorList>
            <person name="Palmer W."/>
            <person name="Jacygrad E."/>
            <person name="Sagayaradj S."/>
            <person name="Cavanaugh K."/>
            <person name="Han R."/>
            <person name="Bertier L."/>
            <person name="Beede B."/>
            <person name="Kafkas S."/>
            <person name="Golino D."/>
            <person name="Preece J."/>
            <person name="Michelmore R."/>
        </authorList>
    </citation>
    <scope>NUCLEOTIDE SEQUENCE [LARGE SCALE GENOMIC DNA]</scope>
</reference>
<evidence type="ECO:0000313" key="2">
    <source>
        <dbReference type="Proteomes" id="UP001163603"/>
    </source>
</evidence>
<sequence length="476" mass="51017">MALLHFLLVSVLICEVLGTDAAVFTVQNKCKETIWPGIVTGEGRPQLNSGGLTLNPGQFVHINAPTGWSGRFWARTGCTFDPSGKGKCITGDCGGVLNCAGAAGVPPVSLAEFTLNSPMDFYDVSLVDGYNLPISVIPFRGTGDKCKAVKCVSDLNQKCPIELQQVENGKVVACRSACLAFNKPEFCCTGYFGSPATCKPSEFSKIFKESCPMAYSYAYDDQTKQVAFYIFTHCFNQFPMGIIHFHLLLVLISVLGTDAAVLTLENRCKNAVWPGILAGSGKPLLNNGGIALKPGERIDINAPPGWSGRLWGRTGCQFDPSGKGKCITGDCGGVLNCEGAGGEPPVSLAEFTLDSPMDFYDVSLVDGYNLPMTIIPSGGTGDKCKEVTCVSDLNQKCPKELQMVDNGKVVGCKSACVAFNKPEYCCSGEFGIPEKCPPTEFSKIFKESCPMSYSDAYDDLTSTFTCKGANYVIRFC</sequence>
<proteinExistence type="predicted"/>
<dbReference type="Proteomes" id="UP001163603">
    <property type="component" value="Chromosome 6"/>
</dbReference>